<gene>
    <name evidence="15" type="ORF">g.3555</name>
</gene>
<feature type="region of interest" description="Disordered" evidence="14">
    <location>
        <begin position="230"/>
        <end position="260"/>
    </location>
</feature>
<proteinExistence type="inferred from homology"/>
<keyword evidence="7" id="KW-0539">Nucleus</keyword>
<sequence>MPLILSKMCSCNIKLLANFQKPLGSLSFLYPSFLSTDINKESDVELAGFDTQEDDIFEKEALIESKRNKSKLQPQHRNLLFNQLPYSKPMTPAHLTVKYNRKMFGKYGLSTGVYPGIAWPTKKGLQDLLEYEKVAYPFTIQEMIYKAEEDIKLKNSIIEERQKKISLQLLKLNQWKIDLENKTAKKLAQSIAAKEKKEKLIEEVRRHFGYKVDPRDERFKEMLEQKEKAEKKKIKEARKSERQEKMLSKFKEEIDGDSKT</sequence>
<dbReference type="GO" id="GO:0005739">
    <property type="term" value="C:mitochondrion"/>
    <property type="evidence" value="ECO:0007669"/>
    <property type="project" value="UniProtKB-SubCell"/>
</dbReference>
<dbReference type="InterPro" id="IPR018472">
    <property type="entry name" value="Ribosomal_mL64"/>
</dbReference>
<evidence type="ECO:0000256" key="12">
    <source>
        <dbReference type="ARBA" id="ARBA00035485"/>
    </source>
</evidence>
<dbReference type="Gene3D" id="6.10.280.120">
    <property type="entry name" value="Growth arrest and DNA-damage-inducible proteins-interacting protein 1"/>
    <property type="match status" value="1"/>
</dbReference>
<comment type="similarity">
    <text evidence="3">Belongs to the mitochondrion-specific ribosomal protein mL64 family.</text>
</comment>
<dbReference type="Pfam" id="PF10147">
    <property type="entry name" value="CR6_interact"/>
    <property type="match status" value="1"/>
</dbReference>
<dbReference type="EMBL" id="GEDC01021183">
    <property type="protein sequence ID" value="JAS16115.1"/>
    <property type="molecule type" value="Transcribed_RNA"/>
</dbReference>
<protein>
    <recommendedName>
        <fullName evidence="11">Large ribosomal subunit protein mL64</fullName>
    </recommendedName>
    <alternativeName>
        <fullName evidence="10">39S ribosomal protein L59, mitochondrial</fullName>
    </alternativeName>
    <alternativeName>
        <fullName evidence="12">Growth arrest and DNA damage-inducible proteins-interacting protein 1</fullName>
    </alternativeName>
</protein>
<evidence type="ECO:0000256" key="7">
    <source>
        <dbReference type="ARBA" id="ARBA00023242"/>
    </source>
</evidence>
<evidence type="ECO:0000256" key="3">
    <source>
        <dbReference type="ARBA" id="ARBA00005421"/>
    </source>
</evidence>
<dbReference type="InterPro" id="IPR043035">
    <property type="entry name" value="Ribosomal_mL64_sf"/>
</dbReference>
<evidence type="ECO:0000256" key="14">
    <source>
        <dbReference type="SAM" id="MobiDB-lite"/>
    </source>
</evidence>
<dbReference type="GO" id="GO:1990904">
    <property type="term" value="C:ribonucleoprotein complex"/>
    <property type="evidence" value="ECO:0007669"/>
    <property type="project" value="UniProtKB-KW"/>
</dbReference>
<keyword evidence="5" id="KW-0175">Coiled coil</keyword>
<keyword evidence="9" id="KW-0131">Cell cycle</keyword>
<evidence type="ECO:0000256" key="5">
    <source>
        <dbReference type="ARBA" id="ARBA00023054"/>
    </source>
</evidence>
<keyword evidence="8" id="KW-0687">Ribonucleoprotein</keyword>
<evidence type="ECO:0000256" key="1">
    <source>
        <dbReference type="ARBA" id="ARBA00004123"/>
    </source>
</evidence>
<dbReference type="GO" id="GO:0005634">
    <property type="term" value="C:nucleus"/>
    <property type="evidence" value="ECO:0007669"/>
    <property type="project" value="UniProtKB-SubCell"/>
</dbReference>
<feature type="compositionally biased region" description="Basic and acidic residues" evidence="14">
    <location>
        <begin position="237"/>
        <end position="260"/>
    </location>
</feature>
<evidence type="ECO:0000256" key="11">
    <source>
        <dbReference type="ARBA" id="ARBA00035184"/>
    </source>
</evidence>
<dbReference type="GO" id="GO:0005840">
    <property type="term" value="C:ribosome"/>
    <property type="evidence" value="ECO:0007669"/>
    <property type="project" value="UniProtKB-KW"/>
</dbReference>
<dbReference type="AlphaFoldDB" id="A0A1B6CS17"/>
<comment type="function">
    <text evidence="13">Acts as a negative regulator of G1 to S cell cycle phase progression by inhibiting cyclin-dependent kinases. Inhibitory effects are additive with GADD45 proteins but also occur in the absence of GADD45 proteins. Acts as a repressor of the orphan nuclear receptor NR4A1 by inhibiting AB domain-mediated transcriptional activity. May be involved in the hormone-mediated regulation of NR4A1 transcriptional activity. May play a role in mitochondrial protein synthesis.</text>
</comment>
<comment type="subcellular location">
    <subcellularLocation>
        <location evidence="2">Mitochondrion</location>
    </subcellularLocation>
    <subcellularLocation>
        <location evidence="1">Nucleus</location>
    </subcellularLocation>
</comment>
<keyword evidence="4" id="KW-0689">Ribosomal protein</keyword>
<dbReference type="PANTHER" id="PTHR31761">
    <property type="entry name" value="GROWTH ARREST AND DNA DAMAGE-INDUCIBLE PROTEINS-INTERACTING PROTEIN 1 GADD45GIP1"/>
    <property type="match status" value="1"/>
</dbReference>
<evidence type="ECO:0000256" key="13">
    <source>
        <dbReference type="ARBA" id="ARBA00060144"/>
    </source>
</evidence>
<organism evidence="15">
    <name type="scientific">Clastoptera arizonana</name>
    <name type="common">Arizona spittle bug</name>
    <dbReference type="NCBI Taxonomy" id="38151"/>
    <lineage>
        <taxon>Eukaryota</taxon>
        <taxon>Metazoa</taxon>
        <taxon>Ecdysozoa</taxon>
        <taxon>Arthropoda</taxon>
        <taxon>Hexapoda</taxon>
        <taxon>Insecta</taxon>
        <taxon>Pterygota</taxon>
        <taxon>Neoptera</taxon>
        <taxon>Paraneoptera</taxon>
        <taxon>Hemiptera</taxon>
        <taxon>Auchenorrhyncha</taxon>
        <taxon>Cercopoidea</taxon>
        <taxon>Clastopteridae</taxon>
        <taxon>Clastoptera</taxon>
    </lineage>
</organism>
<accession>A0A1B6CS17</accession>
<name>A0A1B6CS17_9HEMI</name>
<evidence type="ECO:0000256" key="8">
    <source>
        <dbReference type="ARBA" id="ARBA00023274"/>
    </source>
</evidence>
<evidence type="ECO:0000256" key="6">
    <source>
        <dbReference type="ARBA" id="ARBA00023128"/>
    </source>
</evidence>
<keyword evidence="6" id="KW-0496">Mitochondrion</keyword>
<reference evidence="15" key="1">
    <citation type="submission" date="2015-12" db="EMBL/GenBank/DDBJ databases">
        <title>De novo transcriptome assembly of four potential Pierce s Disease insect vectors from Arizona vineyards.</title>
        <authorList>
            <person name="Tassone E.E."/>
        </authorList>
    </citation>
    <scope>NUCLEOTIDE SEQUENCE</scope>
</reference>
<evidence type="ECO:0000256" key="4">
    <source>
        <dbReference type="ARBA" id="ARBA00022980"/>
    </source>
</evidence>
<dbReference type="PANTHER" id="PTHR31761:SF1">
    <property type="entry name" value="LARGE RIBOSOMAL SUBUNIT PROTEIN ML64"/>
    <property type="match status" value="1"/>
</dbReference>
<evidence type="ECO:0000256" key="10">
    <source>
        <dbReference type="ARBA" id="ARBA00030700"/>
    </source>
</evidence>
<evidence type="ECO:0000313" key="15">
    <source>
        <dbReference type="EMBL" id="JAS16115.1"/>
    </source>
</evidence>
<evidence type="ECO:0000256" key="9">
    <source>
        <dbReference type="ARBA" id="ARBA00023306"/>
    </source>
</evidence>
<evidence type="ECO:0000256" key="2">
    <source>
        <dbReference type="ARBA" id="ARBA00004173"/>
    </source>
</evidence>